<dbReference type="Proteomes" id="UP000182740">
    <property type="component" value="Unassembled WGS sequence"/>
</dbReference>
<gene>
    <name evidence="1" type="ORF">SAMN04489730_0582</name>
</gene>
<dbReference type="InterPro" id="IPR038468">
    <property type="entry name" value="MmpS_C"/>
</dbReference>
<dbReference type="STRING" id="546364.SAMN04489730_0582"/>
<reference evidence="2" key="1">
    <citation type="submission" date="2016-11" db="EMBL/GenBank/DDBJ databases">
        <authorList>
            <person name="Varghese N."/>
            <person name="Submissions S."/>
        </authorList>
    </citation>
    <scope>NUCLEOTIDE SEQUENCE [LARGE SCALE GENOMIC DNA]</scope>
    <source>
        <strain evidence="2">DSM 44671</strain>
    </source>
</reference>
<organism evidence="1 2">
    <name type="scientific">Amycolatopsis australiensis</name>
    <dbReference type="NCBI Taxonomy" id="546364"/>
    <lineage>
        <taxon>Bacteria</taxon>
        <taxon>Bacillati</taxon>
        <taxon>Actinomycetota</taxon>
        <taxon>Actinomycetes</taxon>
        <taxon>Pseudonocardiales</taxon>
        <taxon>Pseudonocardiaceae</taxon>
        <taxon>Amycolatopsis</taxon>
    </lineage>
</organism>
<dbReference type="EMBL" id="FPJG01000006">
    <property type="protein sequence ID" value="SFW46504.1"/>
    <property type="molecule type" value="Genomic_DNA"/>
</dbReference>
<evidence type="ECO:0008006" key="3">
    <source>
        <dbReference type="Google" id="ProtNLM"/>
    </source>
</evidence>
<proteinExistence type="predicted"/>
<name>A0A1K1PFF2_9PSEU</name>
<dbReference type="AlphaFoldDB" id="A0A1K1PFF2"/>
<evidence type="ECO:0000313" key="2">
    <source>
        <dbReference type="Proteomes" id="UP000182740"/>
    </source>
</evidence>
<protein>
    <recommendedName>
        <fullName evidence="3">MmpS family membrane protein</fullName>
    </recommendedName>
</protein>
<accession>A0A1K1PFF2</accession>
<sequence>MNRQLAGRLAIAVIAIAAVTAGIFVLGDDGSPVPPPPVAVVGEPSLSSVPPRTIMATATYTSTPPAPAGYQVTYELTGTGTATVVYDTSGQGLVHQELNVTLPWRKELTWPSPGSVQLLGQGSGAVECRVSVGGRVVSAHRSAAGEVAACVS</sequence>
<dbReference type="OrthoDB" id="3634263at2"/>
<dbReference type="RefSeq" id="WP_072474775.1">
    <property type="nucleotide sequence ID" value="NZ_FPJG01000006.1"/>
</dbReference>
<dbReference type="Gene3D" id="2.60.40.2880">
    <property type="entry name" value="MmpS1-5, C-terminal soluble domain"/>
    <property type="match status" value="1"/>
</dbReference>
<evidence type="ECO:0000313" key="1">
    <source>
        <dbReference type="EMBL" id="SFW46504.1"/>
    </source>
</evidence>
<keyword evidence="2" id="KW-1185">Reference proteome</keyword>